<comment type="caution">
    <text evidence="1">The sequence shown here is derived from an EMBL/GenBank/DDBJ whole genome shotgun (WGS) entry which is preliminary data.</text>
</comment>
<proteinExistence type="predicted"/>
<evidence type="ECO:0000313" key="2">
    <source>
        <dbReference type="Proteomes" id="UP001233999"/>
    </source>
</evidence>
<dbReference type="EMBL" id="JASPKZ010009687">
    <property type="protein sequence ID" value="KAJ9576553.1"/>
    <property type="molecule type" value="Genomic_DNA"/>
</dbReference>
<feature type="non-terminal residue" evidence="1">
    <location>
        <position position="1"/>
    </location>
</feature>
<feature type="non-terminal residue" evidence="1">
    <location>
        <position position="59"/>
    </location>
</feature>
<reference evidence="1" key="2">
    <citation type="submission" date="2023-05" db="EMBL/GenBank/DDBJ databases">
        <authorList>
            <person name="Fouks B."/>
        </authorList>
    </citation>
    <scope>NUCLEOTIDE SEQUENCE</scope>
    <source>
        <strain evidence="1">Stay&amp;Tobe</strain>
        <tissue evidence="1">Testes</tissue>
    </source>
</reference>
<dbReference type="Proteomes" id="UP001233999">
    <property type="component" value="Unassembled WGS sequence"/>
</dbReference>
<protein>
    <submittedName>
        <fullName evidence="1">Uncharacterized protein</fullName>
    </submittedName>
</protein>
<reference evidence="1" key="1">
    <citation type="journal article" date="2023" name="IScience">
        <title>Live-bearing cockroach genome reveals convergent evolutionary mechanisms linked to viviparity in insects and beyond.</title>
        <authorList>
            <person name="Fouks B."/>
            <person name="Harrison M.C."/>
            <person name="Mikhailova A.A."/>
            <person name="Marchal E."/>
            <person name="English S."/>
            <person name="Carruthers M."/>
            <person name="Jennings E.C."/>
            <person name="Chiamaka E.L."/>
            <person name="Frigard R.A."/>
            <person name="Pippel M."/>
            <person name="Attardo G.M."/>
            <person name="Benoit J.B."/>
            <person name="Bornberg-Bauer E."/>
            <person name="Tobe S.S."/>
        </authorList>
    </citation>
    <scope>NUCLEOTIDE SEQUENCE</scope>
    <source>
        <strain evidence="1">Stay&amp;Tobe</strain>
    </source>
</reference>
<accession>A0AAD8E449</accession>
<sequence>VLNDLVRNSECWPLIISNCELVCDRVHIYLDKNSTFQNVFTSILSNNSTYGHYNPPERK</sequence>
<gene>
    <name evidence="1" type="ORF">L9F63_025550</name>
</gene>
<organism evidence="1 2">
    <name type="scientific">Diploptera punctata</name>
    <name type="common">Pacific beetle cockroach</name>
    <dbReference type="NCBI Taxonomy" id="6984"/>
    <lineage>
        <taxon>Eukaryota</taxon>
        <taxon>Metazoa</taxon>
        <taxon>Ecdysozoa</taxon>
        <taxon>Arthropoda</taxon>
        <taxon>Hexapoda</taxon>
        <taxon>Insecta</taxon>
        <taxon>Pterygota</taxon>
        <taxon>Neoptera</taxon>
        <taxon>Polyneoptera</taxon>
        <taxon>Dictyoptera</taxon>
        <taxon>Blattodea</taxon>
        <taxon>Blaberoidea</taxon>
        <taxon>Blaberidae</taxon>
        <taxon>Diplopterinae</taxon>
        <taxon>Diploptera</taxon>
    </lineage>
</organism>
<evidence type="ECO:0000313" key="1">
    <source>
        <dbReference type="EMBL" id="KAJ9576553.1"/>
    </source>
</evidence>
<dbReference type="AlphaFoldDB" id="A0AAD8E449"/>
<keyword evidence="2" id="KW-1185">Reference proteome</keyword>
<name>A0AAD8E449_DIPPU</name>